<feature type="region of interest" description="Disordered" evidence="1">
    <location>
        <begin position="118"/>
        <end position="137"/>
    </location>
</feature>
<reference evidence="3" key="1">
    <citation type="journal article" date="2021" name="Nat. Commun.">
        <title>Genetic determinants of endophytism in the Arabidopsis root mycobiome.</title>
        <authorList>
            <person name="Mesny F."/>
            <person name="Miyauchi S."/>
            <person name="Thiergart T."/>
            <person name="Pickel B."/>
            <person name="Atanasova L."/>
            <person name="Karlsson M."/>
            <person name="Huettel B."/>
            <person name="Barry K.W."/>
            <person name="Haridas S."/>
            <person name="Chen C."/>
            <person name="Bauer D."/>
            <person name="Andreopoulos W."/>
            <person name="Pangilinan J."/>
            <person name="LaButti K."/>
            <person name="Riley R."/>
            <person name="Lipzen A."/>
            <person name="Clum A."/>
            <person name="Drula E."/>
            <person name="Henrissat B."/>
            <person name="Kohler A."/>
            <person name="Grigoriev I.V."/>
            <person name="Martin F.M."/>
            <person name="Hacquard S."/>
        </authorList>
    </citation>
    <scope>NUCLEOTIDE SEQUENCE</scope>
    <source>
        <strain evidence="3">MPI-SDFR-AT-0117</strain>
    </source>
</reference>
<protein>
    <submittedName>
        <fullName evidence="3">Uncharacterized protein</fullName>
    </submittedName>
</protein>
<feature type="region of interest" description="Disordered" evidence="1">
    <location>
        <begin position="179"/>
        <end position="256"/>
    </location>
</feature>
<name>A0A9P8V4H7_9PEZI</name>
<feature type="signal peptide" evidence="2">
    <location>
        <begin position="1"/>
        <end position="21"/>
    </location>
</feature>
<evidence type="ECO:0000313" key="3">
    <source>
        <dbReference type="EMBL" id="KAH6670947.1"/>
    </source>
</evidence>
<keyword evidence="4" id="KW-1185">Reference proteome</keyword>
<organism evidence="3 4">
    <name type="scientific">Plectosphaerella plurivora</name>
    <dbReference type="NCBI Taxonomy" id="936078"/>
    <lineage>
        <taxon>Eukaryota</taxon>
        <taxon>Fungi</taxon>
        <taxon>Dikarya</taxon>
        <taxon>Ascomycota</taxon>
        <taxon>Pezizomycotina</taxon>
        <taxon>Sordariomycetes</taxon>
        <taxon>Hypocreomycetidae</taxon>
        <taxon>Glomerellales</taxon>
        <taxon>Plectosphaerellaceae</taxon>
        <taxon>Plectosphaerella</taxon>
    </lineage>
</organism>
<feature type="compositionally biased region" description="Low complexity" evidence="1">
    <location>
        <begin position="179"/>
        <end position="239"/>
    </location>
</feature>
<dbReference type="EMBL" id="JAGSXJ010000029">
    <property type="protein sequence ID" value="KAH6670947.1"/>
    <property type="molecule type" value="Genomic_DNA"/>
</dbReference>
<proteinExistence type="predicted"/>
<gene>
    <name evidence="3" type="ORF">F5X68DRAFT_236120</name>
</gene>
<sequence length="281" mass="30515">MKMRLGLIFMTAVVAMPETQAMPLGQIPTITVDWRHDIVQATDVLGWVAAPDMEAPVVKHPRRDHMEPGQQSLSWDSTSIFEPLSIVILPRPSTLTTIVRTRLTSVDSHISTADYHEETSSTWTSLEPADTPSSTNASHEVSYLISRELIPTSELAATRTLTHDTTVTVTVTPTSTITVAPTTEPVVESSLEPQSSSTELSESPTTGTLTSDTTPDFPSSWVYSTRTTTTTLIDSTTDEPPMPTDPEVAGDDTENDARPFNLKHPMMFTFALGAAFAVALV</sequence>
<evidence type="ECO:0000313" key="4">
    <source>
        <dbReference type="Proteomes" id="UP000770015"/>
    </source>
</evidence>
<accession>A0A9P8V4H7</accession>
<evidence type="ECO:0000256" key="2">
    <source>
        <dbReference type="SAM" id="SignalP"/>
    </source>
</evidence>
<comment type="caution">
    <text evidence="3">The sequence shown here is derived from an EMBL/GenBank/DDBJ whole genome shotgun (WGS) entry which is preliminary data.</text>
</comment>
<feature type="compositionally biased region" description="Polar residues" evidence="1">
    <location>
        <begin position="120"/>
        <end position="137"/>
    </location>
</feature>
<dbReference type="AlphaFoldDB" id="A0A9P8V4H7"/>
<keyword evidence="2" id="KW-0732">Signal</keyword>
<feature type="chain" id="PRO_5040493637" evidence="2">
    <location>
        <begin position="22"/>
        <end position="281"/>
    </location>
</feature>
<dbReference type="Proteomes" id="UP000770015">
    <property type="component" value="Unassembled WGS sequence"/>
</dbReference>
<evidence type="ECO:0000256" key="1">
    <source>
        <dbReference type="SAM" id="MobiDB-lite"/>
    </source>
</evidence>